<keyword evidence="8" id="KW-0032">Aminotransferase</keyword>
<evidence type="ECO:0000256" key="1">
    <source>
        <dbReference type="ARBA" id="ARBA00001933"/>
    </source>
</evidence>
<evidence type="ECO:0000256" key="2">
    <source>
        <dbReference type="ARBA" id="ARBA00009533"/>
    </source>
</evidence>
<comment type="caution">
    <text evidence="8">The sequence shown here is derived from an EMBL/GenBank/DDBJ whole genome shotgun (WGS) entry which is preliminary data.</text>
</comment>
<feature type="modified residue" description="N6-(pyridoxal phosphate)lysine" evidence="6">
    <location>
        <position position="300"/>
    </location>
</feature>
<dbReference type="Pfam" id="PF00282">
    <property type="entry name" value="Pyridoxal_deC"/>
    <property type="match status" value="1"/>
</dbReference>
<sequence>MTERTILSSPTTMHEVSEHTTDLVELVLRYARDRILSIDTPLDQSIPPVDLARLAGRSIDEHGIGAERALARFEHVLAPACITTDHPQYLSFIPTAPTKAAVAFDLVVSASALYGGSWLEGAGAVYAENEVLSWLAAEFGLPATAGGVFVQGGTLGNLSALVAARERARAALAQSGAEPPRRWIVVCSAEAHSSIASAARVMDVDVVAVPAGEDGMLRGAAVRAAIEEHGASVFAVVATAGSTNFGIVDDLASIAALKDEFDVWLHVDGAYGLAGMLSPAARHRFAGVERADSVIVDPHKWLFAPFDACALIYRDPEAGRRAHTQHAEYLDTLTETSEWSPSDYAAHLTRRARGLPLWFSLATHGAAAYREAVTASIRLAHDIAREIDRREGFRLVREPQLSVVVFEREGWTKADYARWSTRLLDEQHAFVTPSSHGGRPNTRFAIVNPRTTFDQLTAILDTMA</sequence>
<keyword evidence="4 6" id="KW-0663">Pyridoxal phosphate</keyword>
<dbReference type="InterPro" id="IPR010977">
    <property type="entry name" value="Aromatic_deC"/>
</dbReference>
<dbReference type="InterPro" id="IPR015421">
    <property type="entry name" value="PyrdxlP-dep_Trfase_major"/>
</dbReference>
<dbReference type="Proteomes" id="UP000480122">
    <property type="component" value="Unassembled WGS sequence"/>
</dbReference>
<dbReference type="PANTHER" id="PTHR11999">
    <property type="entry name" value="GROUP II PYRIDOXAL-5-PHOSPHATE DECARBOXYLASE"/>
    <property type="match status" value="1"/>
</dbReference>
<keyword evidence="8" id="KW-0808">Transferase</keyword>
<comment type="similarity">
    <text evidence="2 7">Belongs to the group II decarboxylase family.</text>
</comment>
<reference evidence="8 9" key="1">
    <citation type="submission" date="2019-11" db="EMBL/GenBank/DDBJ databases">
        <title>Agromyces kandeliae sp. nov., isolated from mangrove soil.</title>
        <authorList>
            <person name="Wang R."/>
        </authorList>
    </citation>
    <scope>NUCLEOTIDE SEQUENCE [LARGE SCALE GENOMIC DNA]</scope>
    <source>
        <strain evidence="8 9">JCM 11431</strain>
    </source>
</reference>
<dbReference type="RefSeq" id="WP_155840785.1">
    <property type="nucleotide sequence ID" value="NZ_BAAAIA010000006.1"/>
</dbReference>
<dbReference type="Gene3D" id="3.40.640.10">
    <property type="entry name" value="Type I PLP-dependent aspartate aminotransferase-like (Major domain)"/>
    <property type="match status" value="1"/>
</dbReference>
<evidence type="ECO:0000256" key="4">
    <source>
        <dbReference type="ARBA" id="ARBA00022898"/>
    </source>
</evidence>
<evidence type="ECO:0000313" key="8">
    <source>
        <dbReference type="EMBL" id="MUN06137.1"/>
    </source>
</evidence>
<evidence type="ECO:0000256" key="7">
    <source>
        <dbReference type="RuleBase" id="RU000382"/>
    </source>
</evidence>
<dbReference type="InterPro" id="IPR002129">
    <property type="entry name" value="PyrdxlP-dep_de-COase"/>
</dbReference>
<comment type="cofactor">
    <cofactor evidence="1 6 7">
        <name>pyridoxal 5'-phosphate</name>
        <dbReference type="ChEBI" id="CHEBI:597326"/>
    </cofactor>
</comment>
<dbReference type="GO" id="GO:0008483">
    <property type="term" value="F:transaminase activity"/>
    <property type="evidence" value="ECO:0007669"/>
    <property type="project" value="UniProtKB-KW"/>
</dbReference>
<dbReference type="EMBL" id="WODA01000004">
    <property type="protein sequence ID" value="MUN06137.1"/>
    <property type="molecule type" value="Genomic_DNA"/>
</dbReference>
<dbReference type="InterPro" id="IPR015424">
    <property type="entry name" value="PyrdxlP-dep_Trfase"/>
</dbReference>
<dbReference type="SUPFAM" id="SSF53383">
    <property type="entry name" value="PLP-dependent transferases"/>
    <property type="match status" value="1"/>
</dbReference>
<dbReference type="GO" id="GO:0019752">
    <property type="term" value="P:carboxylic acid metabolic process"/>
    <property type="evidence" value="ECO:0007669"/>
    <property type="project" value="InterPro"/>
</dbReference>
<dbReference type="InterPro" id="IPR015422">
    <property type="entry name" value="PyrdxlP-dep_Trfase_small"/>
</dbReference>
<keyword evidence="9" id="KW-1185">Reference proteome</keyword>
<evidence type="ECO:0000256" key="5">
    <source>
        <dbReference type="ARBA" id="ARBA00023239"/>
    </source>
</evidence>
<protein>
    <submittedName>
        <fullName evidence="8">Aminotransferase class V-fold PLP-dependent enzyme</fullName>
    </submittedName>
</protein>
<evidence type="ECO:0000256" key="3">
    <source>
        <dbReference type="ARBA" id="ARBA00022793"/>
    </source>
</evidence>
<accession>A0A7C9LWC4</accession>
<organism evidence="8 9">
    <name type="scientific">Agromyces luteolus</name>
    <dbReference type="NCBI Taxonomy" id="88373"/>
    <lineage>
        <taxon>Bacteria</taxon>
        <taxon>Bacillati</taxon>
        <taxon>Actinomycetota</taxon>
        <taxon>Actinomycetes</taxon>
        <taxon>Micrococcales</taxon>
        <taxon>Microbacteriaceae</taxon>
        <taxon>Agromyces</taxon>
    </lineage>
</organism>
<name>A0A7C9LWC4_9MICO</name>
<dbReference type="GO" id="GO:0004058">
    <property type="term" value="F:aromatic-L-amino-acid decarboxylase activity"/>
    <property type="evidence" value="ECO:0007669"/>
    <property type="project" value="UniProtKB-ARBA"/>
</dbReference>
<dbReference type="GO" id="GO:0030170">
    <property type="term" value="F:pyridoxal phosphate binding"/>
    <property type="evidence" value="ECO:0007669"/>
    <property type="project" value="InterPro"/>
</dbReference>
<keyword evidence="3" id="KW-0210">Decarboxylase</keyword>
<proteinExistence type="inferred from homology"/>
<evidence type="ECO:0000256" key="6">
    <source>
        <dbReference type="PIRSR" id="PIRSR602129-50"/>
    </source>
</evidence>
<dbReference type="InterPro" id="IPR021115">
    <property type="entry name" value="Pyridoxal-P_BS"/>
</dbReference>
<keyword evidence="5 7" id="KW-0456">Lyase</keyword>
<dbReference type="AlphaFoldDB" id="A0A7C9LWC4"/>
<dbReference type="PANTHER" id="PTHR11999:SF70">
    <property type="entry name" value="MIP05841P"/>
    <property type="match status" value="1"/>
</dbReference>
<dbReference type="OrthoDB" id="3335676at2"/>
<dbReference type="PROSITE" id="PS00392">
    <property type="entry name" value="DDC_GAD_HDC_YDC"/>
    <property type="match status" value="1"/>
</dbReference>
<evidence type="ECO:0000313" key="9">
    <source>
        <dbReference type="Proteomes" id="UP000480122"/>
    </source>
</evidence>
<dbReference type="Gene3D" id="3.90.1150.10">
    <property type="entry name" value="Aspartate Aminotransferase, domain 1"/>
    <property type="match status" value="1"/>
</dbReference>
<gene>
    <name evidence="8" type="ORF">GLX25_03270</name>
</gene>